<evidence type="ECO:0000313" key="1">
    <source>
        <dbReference type="EMBL" id="KAF6722138.1"/>
    </source>
</evidence>
<gene>
    <name evidence="1" type="ORF">FQA47_018413</name>
</gene>
<evidence type="ECO:0000313" key="2">
    <source>
        <dbReference type="Proteomes" id="UP000646548"/>
    </source>
</evidence>
<name>A0A834C6Q5_ORYME</name>
<dbReference type="EMBL" id="WKFB01000469">
    <property type="protein sequence ID" value="KAF6722138.1"/>
    <property type="molecule type" value="Genomic_DNA"/>
</dbReference>
<proteinExistence type="predicted"/>
<comment type="caution">
    <text evidence="1">The sequence shown here is derived from an EMBL/GenBank/DDBJ whole genome shotgun (WGS) entry which is preliminary data.</text>
</comment>
<sequence length="232" mass="26820">MDILDKIAQAVFDIKAYPDQDQIESVASALVTKHPCLQEPGSGTGYDGWKMSIKYKLGNYRSKLRQAGCNELSINRKRKSIEDVDTSPSLKKAKRGEINFVPDHPDNHNDDSMEEERLALLEESQKRSKDLVLIKEKMELTFSLRRKAIVEMEPMVTEVMERWPALFSEAEIRGEFHRITNKDLMDNFRAGLSQHTYRLLKLYRARRTAFPAEMGQLLNRHLTSHCIDKLLL</sequence>
<protein>
    <submittedName>
        <fullName evidence="1">Sterile alpha motif domain-containing protein 3</fullName>
    </submittedName>
</protein>
<dbReference type="Proteomes" id="UP000646548">
    <property type="component" value="Unassembled WGS sequence"/>
</dbReference>
<accession>A0A834C6Q5</accession>
<organism evidence="1 2">
    <name type="scientific">Oryzias melastigma</name>
    <name type="common">Marine medaka</name>
    <dbReference type="NCBI Taxonomy" id="30732"/>
    <lineage>
        <taxon>Eukaryota</taxon>
        <taxon>Metazoa</taxon>
        <taxon>Chordata</taxon>
        <taxon>Craniata</taxon>
        <taxon>Vertebrata</taxon>
        <taxon>Euteleostomi</taxon>
        <taxon>Actinopterygii</taxon>
        <taxon>Neopterygii</taxon>
        <taxon>Teleostei</taxon>
        <taxon>Neoteleostei</taxon>
        <taxon>Acanthomorphata</taxon>
        <taxon>Ovalentaria</taxon>
        <taxon>Atherinomorphae</taxon>
        <taxon>Beloniformes</taxon>
        <taxon>Adrianichthyidae</taxon>
        <taxon>Oryziinae</taxon>
        <taxon>Oryzias</taxon>
    </lineage>
</organism>
<dbReference type="PANTHER" id="PTHR31025">
    <property type="entry name" value="SI:CH211-196P9.1-RELATED"/>
    <property type="match status" value="1"/>
</dbReference>
<dbReference type="AlphaFoldDB" id="A0A834C6Q5"/>
<reference evidence="1" key="1">
    <citation type="journal article" name="BMC Genomics">
        <title>Long-read sequencing and de novo genome assembly of marine medaka (Oryzias melastigma).</title>
        <authorList>
            <person name="Liang P."/>
            <person name="Saqib H.S.A."/>
            <person name="Ni X."/>
            <person name="Shen Y."/>
        </authorList>
    </citation>
    <scope>NUCLEOTIDE SEQUENCE</scope>
    <source>
        <strain evidence="1">Bigg-433</strain>
    </source>
</reference>
<dbReference type="PANTHER" id="PTHR31025:SF27">
    <property type="entry name" value="SI:CH211-193K19.2-RELATED"/>
    <property type="match status" value="1"/>
</dbReference>